<evidence type="ECO:0000256" key="7">
    <source>
        <dbReference type="ARBA" id="ARBA00022737"/>
    </source>
</evidence>
<keyword evidence="3" id="KW-1003">Cell membrane</keyword>
<dbReference type="InterPro" id="IPR046956">
    <property type="entry name" value="RLP23-like"/>
</dbReference>
<evidence type="ECO:0000256" key="8">
    <source>
        <dbReference type="ARBA" id="ARBA00022989"/>
    </source>
</evidence>
<keyword evidence="11" id="KW-0325">Glycoprotein</keyword>
<dbReference type="Pfam" id="PF13855">
    <property type="entry name" value="LRR_8"/>
    <property type="match status" value="3"/>
</dbReference>
<keyword evidence="16" id="KW-1185">Reference proteome</keyword>
<feature type="signal peptide" evidence="13">
    <location>
        <begin position="1"/>
        <end position="20"/>
    </location>
</feature>
<evidence type="ECO:0000256" key="5">
    <source>
        <dbReference type="ARBA" id="ARBA00022692"/>
    </source>
</evidence>
<evidence type="ECO:0000256" key="6">
    <source>
        <dbReference type="ARBA" id="ARBA00022729"/>
    </source>
</evidence>
<accession>A0A540LAD5</accession>
<keyword evidence="9 12" id="KW-0472">Membrane</keyword>
<comment type="subcellular location">
    <subcellularLocation>
        <location evidence="1">Cell membrane</location>
        <topology evidence="1">Single-pass type I membrane protein</topology>
    </subcellularLocation>
</comment>
<protein>
    <recommendedName>
        <fullName evidence="14">Leucine-rich repeat-containing N-terminal plant-type domain-containing protein</fullName>
    </recommendedName>
</protein>
<evidence type="ECO:0000256" key="11">
    <source>
        <dbReference type="ARBA" id="ARBA00023180"/>
    </source>
</evidence>
<dbReference type="AlphaFoldDB" id="A0A540LAD5"/>
<dbReference type="Proteomes" id="UP000315295">
    <property type="component" value="Unassembled WGS sequence"/>
</dbReference>
<dbReference type="FunFam" id="3.80.10.10:FF:000111">
    <property type="entry name" value="LRR receptor-like serine/threonine-protein kinase ERECTA"/>
    <property type="match status" value="1"/>
</dbReference>
<keyword evidence="6 13" id="KW-0732">Signal</keyword>
<evidence type="ECO:0000313" key="16">
    <source>
        <dbReference type="Proteomes" id="UP000315295"/>
    </source>
</evidence>
<dbReference type="SMR" id="A0A540LAD5"/>
<dbReference type="SUPFAM" id="SSF52047">
    <property type="entry name" value="RNI-like"/>
    <property type="match status" value="2"/>
</dbReference>
<dbReference type="PRINTS" id="PR00019">
    <property type="entry name" value="LEURICHRPT"/>
</dbReference>
<keyword evidence="8 12" id="KW-1133">Transmembrane helix</keyword>
<organism evidence="15 16">
    <name type="scientific">Malus baccata</name>
    <name type="common">Siberian crab apple</name>
    <name type="synonym">Pyrus baccata</name>
    <dbReference type="NCBI Taxonomy" id="106549"/>
    <lineage>
        <taxon>Eukaryota</taxon>
        <taxon>Viridiplantae</taxon>
        <taxon>Streptophyta</taxon>
        <taxon>Embryophyta</taxon>
        <taxon>Tracheophyta</taxon>
        <taxon>Spermatophyta</taxon>
        <taxon>Magnoliopsida</taxon>
        <taxon>eudicotyledons</taxon>
        <taxon>Gunneridae</taxon>
        <taxon>Pentapetalae</taxon>
        <taxon>rosids</taxon>
        <taxon>fabids</taxon>
        <taxon>Rosales</taxon>
        <taxon>Rosaceae</taxon>
        <taxon>Amygdaloideae</taxon>
        <taxon>Maleae</taxon>
        <taxon>Malus</taxon>
    </lineage>
</organism>
<evidence type="ECO:0000256" key="12">
    <source>
        <dbReference type="SAM" id="Phobius"/>
    </source>
</evidence>
<dbReference type="SMART" id="SM00369">
    <property type="entry name" value="LRR_TYP"/>
    <property type="match status" value="9"/>
</dbReference>
<evidence type="ECO:0000256" key="1">
    <source>
        <dbReference type="ARBA" id="ARBA00004251"/>
    </source>
</evidence>
<dbReference type="InterPro" id="IPR001611">
    <property type="entry name" value="Leu-rich_rpt"/>
</dbReference>
<evidence type="ECO:0000256" key="9">
    <source>
        <dbReference type="ARBA" id="ARBA00023136"/>
    </source>
</evidence>
<evidence type="ECO:0000259" key="14">
    <source>
        <dbReference type="Pfam" id="PF08263"/>
    </source>
</evidence>
<dbReference type="PANTHER" id="PTHR48061:SF2">
    <property type="entry name" value="RECEPTOR LIKE PROTEIN 30-LIKE"/>
    <property type="match status" value="1"/>
</dbReference>
<dbReference type="FunFam" id="3.80.10.10:FF:000095">
    <property type="entry name" value="LRR receptor-like serine/threonine-protein kinase GSO1"/>
    <property type="match status" value="2"/>
</dbReference>
<evidence type="ECO:0000256" key="10">
    <source>
        <dbReference type="ARBA" id="ARBA00023170"/>
    </source>
</evidence>
<dbReference type="PANTHER" id="PTHR48061">
    <property type="entry name" value="LEUCINE-RICH REPEAT RECEPTOR PROTEIN KINASE EMS1-LIKE-RELATED"/>
    <property type="match status" value="1"/>
</dbReference>
<evidence type="ECO:0000256" key="2">
    <source>
        <dbReference type="ARBA" id="ARBA00009592"/>
    </source>
</evidence>
<evidence type="ECO:0000256" key="3">
    <source>
        <dbReference type="ARBA" id="ARBA00022475"/>
    </source>
</evidence>
<evidence type="ECO:0000313" key="15">
    <source>
        <dbReference type="EMBL" id="TQD83232.1"/>
    </source>
</evidence>
<keyword evidence="4" id="KW-0433">Leucine-rich repeat</keyword>
<dbReference type="Pfam" id="PF08263">
    <property type="entry name" value="LRRNT_2"/>
    <property type="match status" value="1"/>
</dbReference>
<dbReference type="InterPro" id="IPR032675">
    <property type="entry name" value="LRR_dom_sf"/>
</dbReference>
<proteinExistence type="inferred from homology"/>
<keyword evidence="10" id="KW-0675">Receptor</keyword>
<feature type="domain" description="Leucine-rich repeat-containing N-terminal plant-type" evidence="14">
    <location>
        <begin position="33"/>
        <end position="72"/>
    </location>
</feature>
<dbReference type="Gene3D" id="3.80.10.10">
    <property type="entry name" value="Ribonuclease Inhibitor"/>
    <property type="match status" value="4"/>
</dbReference>
<feature type="chain" id="PRO_5022159338" description="Leucine-rich repeat-containing N-terminal plant-type domain-containing protein" evidence="13">
    <location>
        <begin position="21"/>
        <end position="1038"/>
    </location>
</feature>
<keyword evidence="7" id="KW-0677">Repeat</keyword>
<dbReference type="InterPro" id="IPR013210">
    <property type="entry name" value="LRR_N_plant-typ"/>
</dbReference>
<reference evidence="15 16" key="1">
    <citation type="journal article" date="2019" name="G3 (Bethesda)">
        <title>Sequencing of a Wild Apple (Malus baccata) Genome Unravels the Differences Between Cultivated and Wild Apple Species Regarding Disease Resistance and Cold Tolerance.</title>
        <authorList>
            <person name="Chen X."/>
        </authorList>
    </citation>
    <scope>NUCLEOTIDE SEQUENCE [LARGE SCALE GENOMIC DNA]</scope>
    <source>
        <strain evidence="16">cv. Shandingzi</strain>
        <tissue evidence="15">Leaves</tissue>
    </source>
</reference>
<name>A0A540LAD5_MALBA</name>
<dbReference type="InterPro" id="IPR003591">
    <property type="entry name" value="Leu-rich_rpt_typical-subtyp"/>
</dbReference>
<dbReference type="GO" id="GO:0005886">
    <property type="term" value="C:plasma membrane"/>
    <property type="evidence" value="ECO:0007669"/>
    <property type="project" value="UniProtKB-SubCell"/>
</dbReference>
<evidence type="ECO:0000256" key="13">
    <source>
        <dbReference type="SAM" id="SignalP"/>
    </source>
</evidence>
<comment type="caution">
    <text evidence="15">The sequence shown here is derived from an EMBL/GenBank/DDBJ whole genome shotgun (WGS) entry which is preliminary data.</text>
</comment>
<comment type="similarity">
    <text evidence="2">Belongs to the RLP family.</text>
</comment>
<sequence>MKTPLLSCLFLLRICYVSLTFHTFVVSTQCPGDQQSLLLQLKNTLTFDPATSQKLVNWNNGSDYCSWEGVSCKRGCVSNLDLSSEKITGGLDNSSSLFGLKSIENLNLADNFFNYTQIPSEFKQLTGLRNLNLSYAGFAGQVPIEISHLTRLVTLDLSTLDTPLLKLEKPNLKVLIRNFSELVELYLDGVNISAQGTEWCQAISSSLPKLRVLSLSACSLSGPIDSSLLKLQSLSVIRLDGNDFSIQVPEFFSKFPNLTSLHLSASCPYGTCSSLNGTFPEKIFQVPTLQTIDLSGNQQLQGSLPEFPKNASLRSLVLSGANFSGLIPNSIGNLKMLSNIDISMCNFTGSIPSSIEDLHQLVYFDLSWNKFNGSIPSFSMAKNLTLIDLSYNLLDGTIPSSLFSLPMLQNLDLSYNSFSGQLPEFGNFSSLDFLDLSSNSLEGPIPIFNLRELNELYLSSNNFSGSFPLNDIQQLKNLLELDLSYNSLLINYDSSNSSYCFPQLRSLNLVAGNLRTFPDFLRNQSILEDLDLSLNQIHGEIPNWIWKLSSLDHLNLSCNSLVNLPGPFLNLTSHLSVLDLHSNQLQGPIPMLPPSAYYLDYSRNNFSSSIPADIDDLPSFEFFSLASNHIHGIIPESVCKATSLEVLDLSNNSLSGMIPQCLTAGNMSLAVLNLRRNKPSGTLPDNFPEQCSLQTLDLNGNVIGGQFPKSLANCTRLEVLNLGNNQITDVFPCSLKGISSLRVLVLRFNKFYDRIECLKTNSAWPKLQIIDIARNNFTGEIPGSFLKTWQAMMADEDGAVSKIINLRFQVSYSDQHYQDSVTVTTKGHEMELVKILTVFTSIDISCNNFNGSIPEEVGKLVSLYALNLSSNALTGAIPSSLGNLRQLESLDLSDNKLSGTIPSQLSKLNFLSFLNLSSNQLVGKIPTGTQIQSFSPDSFAGNKGLYGPPLDDGSPMLPPTLEGKHSNSAHRIDWDLISVEVGFIVGFGVAVGSLVLCKRWSKWYYKTMYKILVKIFPQLEDRIGPHRRHVHINQRFGR</sequence>
<dbReference type="EMBL" id="VIEB01000686">
    <property type="protein sequence ID" value="TQD83232.1"/>
    <property type="molecule type" value="Genomic_DNA"/>
</dbReference>
<dbReference type="STRING" id="106549.A0A540LAD5"/>
<dbReference type="Pfam" id="PF00560">
    <property type="entry name" value="LRR_1"/>
    <property type="match status" value="7"/>
</dbReference>
<feature type="transmembrane region" description="Helical" evidence="12">
    <location>
        <begin position="976"/>
        <end position="997"/>
    </location>
</feature>
<gene>
    <name evidence="15" type="ORF">C1H46_031195</name>
</gene>
<dbReference type="SUPFAM" id="SSF52058">
    <property type="entry name" value="L domain-like"/>
    <property type="match status" value="1"/>
</dbReference>
<keyword evidence="5 12" id="KW-0812">Transmembrane</keyword>
<evidence type="ECO:0000256" key="4">
    <source>
        <dbReference type="ARBA" id="ARBA00022614"/>
    </source>
</evidence>
<dbReference type="PROSITE" id="PS51450">
    <property type="entry name" value="LRR"/>
    <property type="match status" value="1"/>
</dbReference>